<gene>
    <name evidence="1" type="ORF">IRJ16_17065</name>
</gene>
<dbReference type="Proteomes" id="UP000622475">
    <property type="component" value="Unassembled WGS sequence"/>
</dbReference>
<evidence type="ECO:0000313" key="1">
    <source>
        <dbReference type="EMBL" id="MBE9663602.1"/>
    </source>
</evidence>
<dbReference type="EMBL" id="JADFFL010000007">
    <property type="protein sequence ID" value="MBE9663602.1"/>
    <property type="molecule type" value="Genomic_DNA"/>
</dbReference>
<dbReference type="SUPFAM" id="SSF63825">
    <property type="entry name" value="YWTD domain"/>
    <property type="match status" value="1"/>
</dbReference>
<evidence type="ECO:0000313" key="2">
    <source>
        <dbReference type="Proteomes" id="UP000622475"/>
    </source>
</evidence>
<dbReference type="RefSeq" id="WP_194112841.1">
    <property type="nucleotide sequence ID" value="NZ_JADFFL010000007.1"/>
</dbReference>
<protein>
    <submittedName>
        <fullName evidence="1">Gliding motility-associated C-terminal domain-containing protein</fullName>
    </submittedName>
</protein>
<name>A0A929KZR3_9SPHI</name>
<dbReference type="AlphaFoldDB" id="A0A929KZR3"/>
<dbReference type="InterPro" id="IPR026341">
    <property type="entry name" value="T9SS_type_B"/>
</dbReference>
<comment type="caution">
    <text evidence="1">The sequence shown here is derived from an EMBL/GenBank/DDBJ whole genome shotgun (WGS) entry which is preliminary data.</text>
</comment>
<organism evidence="1 2">
    <name type="scientific">Mucilaginibacter myungsuensis</name>
    <dbReference type="NCBI Taxonomy" id="649104"/>
    <lineage>
        <taxon>Bacteria</taxon>
        <taxon>Pseudomonadati</taxon>
        <taxon>Bacteroidota</taxon>
        <taxon>Sphingobacteriia</taxon>
        <taxon>Sphingobacteriales</taxon>
        <taxon>Sphingobacteriaceae</taxon>
        <taxon>Mucilaginibacter</taxon>
    </lineage>
</organism>
<dbReference type="NCBIfam" id="TIGR04131">
    <property type="entry name" value="Bac_Flav_CTERM"/>
    <property type="match status" value="1"/>
</dbReference>
<accession>A0A929KZR3</accession>
<dbReference type="Pfam" id="PF13585">
    <property type="entry name" value="CHU_C"/>
    <property type="match status" value="1"/>
</dbReference>
<proteinExistence type="predicted"/>
<keyword evidence="2" id="KW-1185">Reference proteome</keyword>
<sequence>MMMLSVCLSFGELFGQSFYVTDRNRKIHTVTIVNGQITQDLPVTSCSGSPESIAFSKNTIYYLEERNLYRADLVDGAFVNCSLLEGLQIFNSMTIGKNGLLYLLSNNQTLYTYDPKTPRSLKQVGTSRVPTQPSGDLVFYKDELYYASLAGIYKVNLQDPAQSVNVIPYNNRYILGLISISVNSTTNKIYGFEADNNFVTTTVIELDLDNYQIGNIAGVLQYYVYDAASNVEDGSYLTLNIDDIKTTPDCPYTGRGTVQVISNNATLNYQFTLGTETNNTGIFRNVAPGPYTVTVRNGSESKQTPMTVPPFVFAKPTLTLNKTEPKCLTKGSISFATTANADAMRYSILYNNQSYPLAHTFTDLAAGPHRFEIKNQGGCTVDTYNETLVQQTCEIILDSAIVKQDCSDPKKGSARAYTSPGNDRYHYSLNGGPPNTTGIFENIAVGNHNIRITSDGGGSRNVPISIQDLSANDPTVTVQKQDATCRVTASVKFDISASDKTGYTVVYKSLSYPLTHSFNIIDTGSHTFSILKPGGCLLKTEIVNIIKSECQTVFFPNTFTPNNDGVNDVFRPNEGTVVANLQLNIYNRLGAMIYTSNKAANGWDGQYQGKAAPAGVYYWIATYINDDGLNTTQNGSITLIR</sequence>
<reference evidence="1" key="1">
    <citation type="submission" date="2020-10" db="EMBL/GenBank/DDBJ databases">
        <title>Mucilaginibacter mali sp. nov., isolated from rhizosphere soil of apple orchard.</title>
        <authorList>
            <person name="Lee J.-S."/>
            <person name="Kim H.S."/>
            <person name="Kim J.-S."/>
        </authorList>
    </citation>
    <scope>NUCLEOTIDE SEQUENCE</scope>
    <source>
        <strain evidence="1">KCTC 22746</strain>
    </source>
</reference>